<gene>
    <name evidence="1" type="ORF">NG792_28040</name>
</gene>
<reference evidence="1 2" key="1">
    <citation type="journal article" date="2022" name="Front. Microbiol.">
        <title>High genomic differentiation and limited gene flow indicate recent cryptic speciation within the genus Laspinema (cyanobacteria).</title>
        <authorList>
            <person name="Stanojkovic A."/>
            <person name="Skoupy S."/>
            <person name="Skaloud P."/>
            <person name="Dvorak P."/>
        </authorList>
    </citation>
    <scope>NUCLEOTIDE SEQUENCE [LARGE SCALE GENOMIC DNA]</scope>
    <source>
        <strain evidence="1 2">D3b</strain>
    </source>
</reference>
<dbReference type="Proteomes" id="UP001525961">
    <property type="component" value="Unassembled WGS sequence"/>
</dbReference>
<evidence type="ECO:0000313" key="1">
    <source>
        <dbReference type="EMBL" id="MCT7981578.1"/>
    </source>
</evidence>
<accession>A0ABT2NFU8</accession>
<evidence type="ECO:0000313" key="2">
    <source>
        <dbReference type="Proteomes" id="UP001525961"/>
    </source>
</evidence>
<comment type="caution">
    <text evidence="1">The sequence shown here is derived from an EMBL/GenBank/DDBJ whole genome shotgun (WGS) entry which is preliminary data.</text>
</comment>
<dbReference type="RefSeq" id="WP_261237737.1">
    <property type="nucleotide sequence ID" value="NZ_JAMXFA010000076.1"/>
</dbReference>
<sequence>MNFPPKLNPFFTLKNLDYSEMLDLLLTATGAAKHCHQSGDKTRTMQNALEDADGIREEFSGIQETDEFLALTLTEEEWVNLAAAVSSRMTECFTPF</sequence>
<organism evidence="1 2">
    <name type="scientific">Laspinema olomoucense D3b</name>
    <dbReference type="NCBI Taxonomy" id="2953688"/>
    <lineage>
        <taxon>Bacteria</taxon>
        <taxon>Bacillati</taxon>
        <taxon>Cyanobacteriota</taxon>
        <taxon>Cyanophyceae</taxon>
        <taxon>Oscillatoriophycideae</taxon>
        <taxon>Oscillatoriales</taxon>
        <taxon>Laspinemataceae</taxon>
        <taxon>Laspinema</taxon>
        <taxon>Laspinema olomoucense</taxon>
    </lineage>
</organism>
<evidence type="ECO:0008006" key="3">
    <source>
        <dbReference type="Google" id="ProtNLM"/>
    </source>
</evidence>
<protein>
    <recommendedName>
        <fullName evidence="3">Nif11 domain-containing protein</fullName>
    </recommendedName>
</protein>
<keyword evidence="2" id="KW-1185">Reference proteome</keyword>
<proteinExistence type="predicted"/>
<name>A0ABT2NFU8_9CYAN</name>
<dbReference type="EMBL" id="JAMXFA010000076">
    <property type="protein sequence ID" value="MCT7981578.1"/>
    <property type="molecule type" value="Genomic_DNA"/>
</dbReference>